<reference evidence="1" key="1">
    <citation type="submission" date="2023-03" db="EMBL/GenBank/DDBJ databases">
        <title>MT1 and MT2 Draft Genomes of Novel Species.</title>
        <authorList>
            <person name="Venkateswaran K."/>
        </authorList>
    </citation>
    <scope>NUCLEOTIDE SEQUENCE</scope>
    <source>
        <strain evidence="1">F6_3S_P_1C</strain>
    </source>
</reference>
<gene>
    <name evidence="1" type="ORF">P5G61_12295</name>
</gene>
<proteinExistence type="predicted"/>
<dbReference type="Proteomes" id="UP001174205">
    <property type="component" value="Unassembled WGS sequence"/>
</dbReference>
<dbReference type="InterPro" id="IPR036390">
    <property type="entry name" value="WH_DNA-bd_sf"/>
</dbReference>
<organism evidence="1 2">
    <name type="scientific">Paenibacillus vandeheii</name>
    <dbReference type="NCBI Taxonomy" id="3035917"/>
    <lineage>
        <taxon>Bacteria</taxon>
        <taxon>Bacillati</taxon>
        <taxon>Bacillota</taxon>
        <taxon>Bacilli</taxon>
        <taxon>Bacillales</taxon>
        <taxon>Paenibacillaceae</taxon>
        <taxon>Paenibacillus</taxon>
    </lineage>
</organism>
<dbReference type="Pfam" id="PF13730">
    <property type="entry name" value="HTH_36"/>
    <property type="match status" value="1"/>
</dbReference>
<keyword evidence="2" id="KW-1185">Reference proteome</keyword>
<evidence type="ECO:0000313" key="1">
    <source>
        <dbReference type="EMBL" id="MDN4602009.1"/>
    </source>
</evidence>
<name>A0ABT8JCS6_9BACL</name>
<sequence length="85" mass="9565">MVKDVENERYLLAADLFERGLNASAITTYLAVTKLLSDGRTEFPLQDEIVKLTKLSRKTVVISLQALEDCGLLVYVYTKRNRATA</sequence>
<dbReference type="EMBL" id="JAROCD010000005">
    <property type="protein sequence ID" value="MDN4602009.1"/>
    <property type="molecule type" value="Genomic_DNA"/>
</dbReference>
<accession>A0ABT8JCS6</accession>
<evidence type="ECO:0000313" key="2">
    <source>
        <dbReference type="Proteomes" id="UP001174205"/>
    </source>
</evidence>
<dbReference type="RefSeq" id="WP_301246686.1">
    <property type="nucleotide sequence ID" value="NZ_JAROCD010000005.1"/>
</dbReference>
<dbReference type="SUPFAM" id="SSF46785">
    <property type="entry name" value="Winged helix' DNA-binding domain"/>
    <property type="match status" value="1"/>
</dbReference>
<comment type="caution">
    <text evidence="1">The sequence shown here is derived from an EMBL/GenBank/DDBJ whole genome shotgun (WGS) entry which is preliminary data.</text>
</comment>
<protein>
    <submittedName>
        <fullName evidence="1">Helix-turn-helix domain-containing protein</fullName>
    </submittedName>
</protein>